<feature type="compositionally biased region" description="Polar residues" evidence="7">
    <location>
        <begin position="7"/>
        <end position="19"/>
    </location>
</feature>
<comment type="function">
    <text evidence="6">Component of the sequence-specific heterotrimeric transcription factor (NF-Y) which specifically recognizes a 5'-CCAAT-3' box motif found in the promoters of its target genes.</text>
</comment>
<dbReference type="EMBL" id="LK052948">
    <property type="protein sequence ID" value="CDR47054.1"/>
    <property type="molecule type" value="Genomic_DNA"/>
</dbReference>
<dbReference type="OrthoDB" id="1097733at2759"/>
<feature type="compositionally biased region" description="Basic residues" evidence="7">
    <location>
        <begin position="291"/>
        <end position="301"/>
    </location>
</feature>
<comment type="similarity">
    <text evidence="6">Belongs to the NFYA/HAP2 subunit family.</text>
</comment>
<feature type="compositionally biased region" description="Polar residues" evidence="7">
    <location>
        <begin position="211"/>
        <end position="221"/>
    </location>
</feature>
<evidence type="ECO:0000256" key="6">
    <source>
        <dbReference type="RuleBase" id="RU367155"/>
    </source>
</evidence>
<feature type="compositionally biased region" description="Acidic residues" evidence="7">
    <location>
        <begin position="120"/>
        <end position="146"/>
    </location>
</feature>
<feature type="compositionally biased region" description="Low complexity" evidence="7">
    <location>
        <begin position="222"/>
        <end position="231"/>
    </location>
</feature>
<evidence type="ECO:0000256" key="2">
    <source>
        <dbReference type="ARBA" id="ARBA00023015"/>
    </source>
</evidence>
<dbReference type="InterPro" id="IPR001289">
    <property type="entry name" value="NFYA"/>
</dbReference>
<feature type="compositionally biased region" description="Gly residues" evidence="7">
    <location>
        <begin position="150"/>
        <end position="159"/>
    </location>
</feature>
<protein>
    <recommendedName>
        <fullName evidence="6">Transcriptional activator HAP2</fullName>
    </recommendedName>
</protein>
<accession>A0A061BJB6</accession>
<dbReference type="AlphaFoldDB" id="A0A061BJB6"/>
<evidence type="ECO:0000256" key="5">
    <source>
        <dbReference type="ARBA" id="ARBA00023242"/>
    </source>
</evidence>
<feature type="compositionally biased region" description="Acidic residues" evidence="7">
    <location>
        <begin position="335"/>
        <end position="346"/>
    </location>
</feature>
<gene>
    <name evidence="8" type="ORF">RHTO0S_13e05314g</name>
</gene>
<keyword evidence="5 6" id="KW-0539">Nucleus</keyword>
<feature type="region of interest" description="Disordered" evidence="7">
    <location>
        <begin position="319"/>
        <end position="346"/>
    </location>
</feature>
<evidence type="ECO:0000256" key="1">
    <source>
        <dbReference type="ARBA" id="ARBA00004123"/>
    </source>
</evidence>
<name>A0A061BJB6_RHOTO</name>
<comment type="subcellular location">
    <subcellularLocation>
        <location evidence="1 6">Nucleus</location>
    </subcellularLocation>
</comment>
<evidence type="ECO:0000256" key="3">
    <source>
        <dbReference type="ARBA" id="ARBA00023125"/>
    </source>
</evidence>
<sequence length="346" mass="36173">MDPPNPSHDSTFFTPNHSLSLPDHTPEADPHRMAFHQHELGVGTSASAGENAFGEYAAGVSGAQEEEEEEEVGRGWFAARTPRAHPLGQAQETSISHEGQNGDYGNGLHGAQNGEGEGANGEEVEDDEEEDGGAYLDDEADGEYEPQGESNGGGGGGGTKRSAKGKGKAPAKRARRASAKGSAAANGHGRNGGDPGVQGYEYDAATAGSYDASTSATPYDPSSSHASASGSNGAGAGAGAVLEEAAAQDEAEPLYVNAKQYHRILKRRMARARLEEMGRLSRERKPYLHESRHKHAMRRPRGPGGRFLTLEERAILEAGGSVPGVEWPPKPLPGDEADEAEGEDAG</sequence>
<feature type="region of interest" description="Disordered" evidence="7">
    <location>
        <begin position="1"/>
        <end position="237"/>
    </location>
</feature>
<reference evidence="8" key="1">
    <citation type="journal article" date="2014" name="Genome Announc.">
        <title>Draft genome sequence of Rhodosporidium toruloides CECT1137, an oleaginous yeast of biotechnological interest.</title>
        <authorList>
            <person name="Morin N."/>
            <person name="Calcas X."/>
            <person name="Devillers H."/>
            <person name="Durrens P."/>
            <person name="Sherman D.J."/>
            <person name="Nicaud J.-M."/>
            <person name="Neuveglise C."/>
        </authorList>
    </citation>
    <scope>NUCLEOTIDE SEQUENCE</scope>
    <source>
        <strain evidence="8">CECT1137</strain>
    </source>
</reference>
<feature type="compositionally biased region" description="Polar residues" evidence="7">
    <location>
        <begin position="90"/>
        <end position="99"/>
    </location>
</feature>
<dbReference type="GO" id="GO:0005634">
    <property type="term" value="C:nucleus"/>
    <property type="evidence" value="ECO:0007669"/>
    <property type="project" value="UniProtKB-SubCell"/>
</dbReference>
<dbReference type="PRINTS" id="PR00616">
    <property type="entry name" value="CCAATSUBUNTB"/>
</dbReference>
<dbReference type="PROSITE" id="PS51152">
    <property type="entry name" value="NFYA_HAP2_2"/>
    <property type="match status" value="1"/>
</dbReference>
<keyword evidence="4 6" id="KW-0804">Transcription</keyword>
<keyword evidence="2 6" id="KW-0805">Transcription regulation</keyword>
<feature type="region of interest" description="Disordered" evidence="7">
    <location>
        <begin position="285"/>
        <end position="307"/>
    </location>
</feature>
<feature type="compositionally biased region" description="Gly residues" evidence="7">
    <location>
        <begin position="102"/>
        <end position="119"/>
    </location>
</feature>
<dbReference type="GO" id="GO:0003677">
    <property type="term" value="F:DNA binding"/>
    <property type="evidence" value="ECO:0007669"/>
    <property type="project" value="UniProtKB-KW"/>
</dbReference>
<dbReference type="GO" id="GO:0003700">
    <property type="term" value="F:DNA-binding transcription factor activity"/>
    <property type="evidence" value="ECO:0007669"/>
    <property type="project" value="UniProtKB-UniRule"/>
</dbReference>
<dbReference type="Gene3D" id="6.10.250.2430">
    <property type="match status" value="1"/>
</dbReference>
<dbReference type="PANTHER" id="PTHR12632">
    <property type="entry name" value="TRANSCRIPTION FACTOR NF-Y ALPHA-RELATED"/>
    <property type="match status" value="1"/>
</dbReference>
<evidence type="ECO:0000256" key="4">
    <source>
        <dbReference type="ARBA" id="ARBA00023163"/>
    </source>
</evidence>
<evidence type="ECO:0000256" key="7">
    <source>
        <dbReference type="SAM" id="MobiDB-lite"/>
    </source>
</evidence>
<dbReference type="SMART" id="SM00521">
    <property type="entry name" value="CBF"/>
    <property type="match status" value="1"/>
</dbReference>
<feature type="compositionally biased region" description="Basic and acidic residues" evidence="7">
    <location>
        <begin position="24"/>
        <end position="39"/>
    </location>
</feature>
<organism evidence="8">
    <name type="scientific">Rhodotorula toruloides</name>
    <name type="common">Yeast</name>
    <name type="synonym">Rhodosporidium toruloides</name>
    <dbReference type="NCBI Taxonomy" id="5286"/>
    <lineage>
        <taxon>Eukaryota</taxon>
        <taxon>Fungi</taxon>
        <taxon>Dikarya</taxon>
        <taxon>Basidiomycota</taxon>
        <taxon>Pucciniomycotina</taxon>
        <taxon>Microbotryomycetes</taxon>
        <taxon>Sporidiobolales</taxon>
        <taxon>Sporidiobolaceae</taxon>
        <taxon>Rhodotorula</taxon>
    </lineage>
</organism>
<proteinExistence type="inferred from homology"/>
<keyword evidence="3 6" id="KW-0238">DNA-binding</keyword>
<evidence type="ECO:0000313" key="8">
    <source>
        <dbReference type="EMBL" id="CDR47054.1"/>
    </source>
</evidence>
<feature type="compositionally biased region" description="Basic residues" evidence="7">
    <location>
        <begin position="161"/>
        <end position="178"/>
    </location>
</feature>
<dbReference type="Pfam" id="PF02045">
    <property type="entry name" value="CBFB_NFYA"/>
    <property type="match status" value="1"/>
</dbReference>
<comment type="subunit">
    <text evidence="6">Heterotrimer.</text>
</comment>